<accession>A0A4Y1ZED6</accession>
<organism evidence="1 2">
    <name type="scientific">Sporolactobacillus inulinus</name>
    <dbReference type="NCBI Taxonomy" id="2078"/>
    <lineage>
        <taxon>Bacteria</taxon>
        <taxon>Bacillati</taxon>
        <taxon>Bacillota</taxon>
        <taxon>Bacilli</taxon>
        <taxon>Bacillales</taxon>
        <taxon>Sporolactobacillaceae</taxon>
        <taxon>Sporolactobacillus</taxon>
    </lineage>
</organism>
<dbReference type="EMBL" id="BEXB01000024">
    <property type="protein sequence ID" value="GAY77311.1"/>
    <property type="molecule type" value="Genomic_DNA"/>
</dbReference>
<protein>
    <submittedName>
        <fullName evidence="1">Magnesium and cobalt transport protein corA</fullName>
    </submittedName>
</protein>
<dbReference type="InterPro" id="IPR047199">
    <property type="entry name" value="CorA-like"/>
</dbReference>
<proteinExistence type="predicted"/>
<dbReference type="AlphaFoldDB" id="A0A4Y1ZED6"/>
<dbReference type="PANTHER" id="PTHR47891">
    <property type="entry name" value="TRANSPORTER-RELATED"/>
    <property type="match status" value="1"/>
</dbReference>
<dbReference type="Gene3D" id="3.30.460.20">
    <property type="entry name" value="CorA soluble domain-like"/>
    <property type="match status" value="1"/>
</dbReference>
<dbReference type="InterPro" id="IPR045861">
    <property type="entry name" value="CorA_cytoplasmic_dom"/>
</dbReference>
<dbReference type="PANTHER" id="PTHR47891:SF2">
    <property type="entry name" value="MAGNESIUM AND COBALT TRANSPORTER"/>
    <property type="match status" value="1"/>
</dbReference>
<name>A0A4Y1ZED6_9BACL</name>
<evidence type="ECO:0000313" key="1">
    <source>
        <dbReference type="EMBL" id="GAY77311.1"/>
    </source>
</evidence>
<sequence>MIDIYLTDEQDRLIKKDELTKGCWINLTRPSEFEIQKVVEGTGISSDFIRDSLDDDERSRIEKRMIPS</sequence>
<comment type="caution">
    <text evidence="1">The sequence shown here is derived from an EMBL/GenBank/DDBJ whole genome shotgun (WGS) entry which is preliminary data.</text>
</comment>
<dbReference type="SUPFAM" id="SSF143865">
    <property type="entry name" value="CorA soluble domain-like"/>
    <property type="match status" value="1"/>
</dbReference>
<dbReference type="Proteomes" id="UP000319716">
    <property type="component" value="Unassembled WGS sequence"/>
</dbReference>
<reference evidence="1 2" key="1">
    <citation type="submission" date="2017-11" db="EMBL/GenBank/DDBJ databases">
        <title>Draft Genome Sequence of Sporolactobacillus inulinus NBRC 111894 Isolated from Koso, a Japanese Sugar-Vegetable Fermented Beverage.</title>
        <authorList>
            <person name="Chiou T.Y."/>
            <person name="Oshima K."/>
            <person name="Suda W."/>
            <person name="Hattori M."/>
            <person name="Takahashi T."/>
        </authorList>
    </citation>
    <scope>NUCLEOTIDE SEQUENCE [LARGE SCALE GENOMIC DNA]</scope>
    <source>
        <strain evidence="1 2">NBRC111894</strain>
    </source>
</reference>
<gene>
    <name evidence="1" type="ORF">NBRC111894_2865</name>
</gene>
<evidence type="ECO:0000313" key="2">
    <source>
        <dbReference type="Proteomes" id="UP000319716"/>
    </source>
</evidence>